<proteinExistence type="predicted"/>
<evidence type="ECO:0000313" key="1">
    <source>
        <dbReference type="EMBL" id="MFC3388043.1"/>
    </source>
</evidence>
<dbReference type="InterPro" id="IPR052058">
    <property type="entry name" value="Alcohol_O-acetyltransferase"/>
</dbReference>
<dbReference type="PANTHER" id="PTHR28037">
    <property type="entry name" value="ALCOHOL O-ACETYLTRANSFERASE 1-RELATED"/>
    <property type="match status" value="1"/>
</dbReference>
<dbReference type="SUPFAM" id="SSF52777">
    <property type="entry name" value="CoA-dependent acyltransferases"/>
    <property type="match status" value="1"/>
</dbReference>
<evidence type="ECO:0000313" key="2">
    <source>
        <dbReference type="Proteomes" id="UP001595637"/>
    </source>
</evidence>
<comment type="caution">
    <text evidence="1">The sequence shown here is derived from an EMBL/GenBank/DDBJ whole genome shotgun (WGS) entry which is preliminary data.</text>
</comment>
<organism evidence="1 2">
    <name type="scientific">Salinicoccus sesuvii</name>
    <dbReference type="NCBI Taxonomy" id="868281"/>
    <lineage>
        <taxon>Bacteria</taxon>
        <taxon>Bacillati</taxon>
        <taxon>Bacillota</taxon>
        <taxon>Bacilli</taxon>
        <taxon>Bacillales</taxon>
        <taxon>Staphylococcaceae</taxon>
        <taxon>Salinicoccus</taxon>
    </lineage>
</organism>
<reference evidence="2" key="1">
    <citation type="journal article" date="2019" name="Int. J. Syst. Evol. Microbiol.">
        <title>The Global Catalogue of Microorganisms (GCM) 10K type strain sequencing project: providing services to taxonomists for standard genome sequencing and annotation.</title>
        <authorList>
            <consortium name="The Broad Institute Genomics Platform"/>
            <consortium name="The Broad Institute Genome Sequencing Center for Infectious Disease"/>
            <person name="Wu L."/>
            <person name="Ma J."/>
        </authorList>
    </citation>
    <scope>NUCLEOTIDE SEQUENCE [LARGE SCALE GENOMIC DNA]</scope>
    <source>
        <strain evidence="2">CCM 7756</strain>
    </source>
</reference>
<dbReference type="RefSeq" id="WP_380652903.1">
    <property type="nucleotide sequence ID" value="NZ_JBHRVQ010000001.1"/>
</dbReference>
<gene>
    <name evidence="1" type="ORF">ACFOEO_05580</name>
</gene>
<keyword evidence="2" id="KW-1185">Reference proteome</keyword>
<sequence>MSDQWYRIDNTGKIFHALSNAENSFVFRVSMILKEEVDPQLLQEALDRIVHRFPTLAVSLRKGLFWDYLEKNNQRLIVQPEKNYPCAPIDPKQSNGYLIRVLYYNKRISFEVFHSLTDGSGAMEFLKTIVYQYLLLQGKHIIHDGMIMLPQDIPGAEETEDSFIKYAYKNEKNKNKVRQKEHTAYQITGTALETTGINIIHGIMDGNALNQHAKHSGVTLTTYLTALLIKVASTEHPDSADNLMTIALPVNLRRQFPSRTMRNFFAVANVGVKVEDDTKFEDILDEVAEKLASRTTRENLQSGINHHFELQRGIMTRIIPIFLKYPAMRYGFNHMGERTKSMTLSNMGNVKLPKSMEAHVERMDIALYPTSRSPISCATGTVNGRMTITFTLSISETGVVRSFFKELTRLTGLEIEVNSNEWGNSSEPL</sequence>
<name>A0ABV7N5B8_9STAP</name>
<dbReference type="EMBL" id="JBHRVQ010000001">
    <property type="protein sequence ID" value="MFC3388043.1"/>
    <property type="molecule type" value="Genomic_DNA"/>
</dbReference>
<accession>A0ABV7N5B8</accession>
<dbReference type="Gene3D" id="3.30.559.10">
    <property type="entry name" value="Chloramphenicol acetyltransferase-like domain"/>
    <property type="match status" value="1"/>
</dbReference>
<dbReference type="Proteomes" id="UP001595637">
    <property type="component" value="Unassembled WGS sequence"/>
</dbReference>
<protein>
    <submittedName>
        <fullName evidence="1">Alcohol acetyltransferase</fullName>
    </submittedName>
</protein>
<dbReference type="PANTHER" id="PTHR28037:SF1">
    <property type="entry name" value="ALCOHOL O-ACETYLTRANSFERASE 1-RELATED"/>
    <property type="match status" value="1"/>
</dbReference>
<dbReference type="InterPro" id="IPR023213">
    <property type="entry name" value="CAT-like_dom_sf"/>
</dbReference>
<dbReference type="Gene3D" id="3.30.559.30">
    <property type="entry name" value="Nonribosomal peptide synthetase, condensation domain"/>
    <property type="match status" value="1"/>
</dbReference>